<dbReference type="PANTHER" id="PTHR30055">
    <property type="entry name" value="HTH-TYPE TRANSCRIPTIONAL REGULATOR RUTR"/>
    <property type="match status" value="1"/>
</dbReference>
<dbReference type="InterPro" id="IPR001387">
    <property type="entry name" value="Cro/C1-type_HTH"/>
</dbReference>
<dbReference type="AlphaFoldDB" id="A0A848KYP4"/>
<dbReference type="GO" id="GO:0003700">
    <property type="term" value="F:DNA-binding transcription factor activity"/>
    <property type="evidence" value="ECO:0007669"/>
    <property type="project" value="TreeGrafter"/>
</dbReference>
<dbReference type="SUPFAM" id="SSF48498">
    <property type="entry name" value="Tetracyclin repressor-like, C-terminal domain"/>
    <property type="match status" value="1"/>
</dbReference>
<evidence type="ECO:0000313" key="6">
    <source>
        <dbReference type="Proteomes" id="UP000550729"/>
    </source>
</evidence>
<dbReference type="EMBL" id="JABBNB010000007">
    <property type="protein sequence ID" value="NMO01331.1"/>
    <property type="molecule type" value="Genomic_DNA"/>
</dbReference>
<dbReference type="GO" id="GO:0000976">
    <property type="term" value="F:transcription cis-regulatory region binding"/>
    <property type="evidence" value="ECO:0007669"/>
    <property type="project" value="TreeGrafter"/>
</dbReference>
<protein>
    <submittedName>
        <fullName evidence="5">TetR family transcriptional regulator</fullName>
    </submittedName>
</protein>
<evidence type="ECO:0000259" key="4">
    <source>
        <dbReference type="PROSITE" id="PS50977"/>
    </source>
</evidence>
<dbReference type="RefSeq" id="WP_170193828.1">
    <property type="nucleotide sequence ID" value="NZ_JABBNB010000007.1"/>
</dbReference>
<dbReference type="PANTHER" id="PTHR30055:SF237">
    <property type="entry name" value="TRANSCRIPTIONAL REPRESSOR MCE3R"/>
    <property type="match status" value="1"/>
</dbReference>
<keyword evidence="6" id="KW-1185">Reference proteome</keyword>
<dbReference type="InterPro" id="IPR036271">
    <property type="entry name" value="Tet_transcr_reg_TetR-rel_C_sf"/>
</dbReference>
<dbReference type="InterPro" id="IPR041490">
    <property type="entry name" value="KstR2_TetR_C"/>
</dbReference>
<proteinExistence type="predicted"/>
<dbReference type="Pfam" id="PF17932">
    <property type="entry name" value="TetR_C_24"/>
    <property type="match status" value="1"/>
</dbReference>
<dbReference type="PROSITE" id="PS50943">
    <property type="entry name" value="HTH_CROC1"/>
    <property type="match status" value="1"/>
</dbReference>
<dbReference type="InterPro" id="IPR010982">
    <property type="entry name" value="Lambda_DNA-bd_dom_sf"/>
</dbReference>
<feature type="DNA-binding region" description="H-T-H motif" evidence="2">
    <location>
        <begin position="119"/>
        <end position="138"/>
    </location>
</feature>
<dbReference type="InterPro" id="IPR009057">
    <property type="entry name" value="Homeodomain-like_sf"/>
</dbReference>
<accession>A0A848KYP4</accession>
<dbReference type="SUPFAM" id="SSF47413">
    <property type="entry name" value="lambda repressor-like DNA-binding domains"/>
    <property type="match status" value="1"/>
</dbReference>
<sequence>MDAETESSDPGRRIRAARTARSISLRSLASTIGVSPATLSQIENGHTGLSVRRLEAIAGALGVSAGILLDGRDDAASASSPRRPREAGTHWRTYSPLDFDPILLGALDEFLDVGYHGTSMRKISARCGVSVPGIYGHYASKQDLLMTVLSETMSELEWRADAAVAEGHDPVGKFCLIVENLALFHTHRRQLGFLGTSEVRALEPANDEAIAARRNRQQVTLDGFVFDAVRAGDFHVRDPGDAARAVVTMCTSLPNWWQPDGRLHPEDIAADYVGFALRLMGHRAAEIKMTASHEDSAPRRR</sequence>
<dbReference type="InterPro" id="IPR050109">
    <property type="entry name" value="HTH-type_TetR-like_transc_reg"/>
</dbReference>
<dbReference type="PROSITE" id="PS50977">
    <property type="entry name" value="HTH_TETR_2"/>
    <property type="match status" value="1"/>
</dbReference>
<dbReference type="CDD" id="cd00093">
    <property type="entry name" value="HTH_XRE"/>
    <property type="match status" value="1"/>
</dbReference>
<feature type="domain" description="HTH tetR-type" evidence="4">
    <location>
        <begin position="96"/>
        <end position="156"/>
    </location>
</feature>
<name>A0A848KYP4_9ACTN</name>
<evidence type="ECO:0000256" key="2">
    <source>
        <dbReference type="PROSITE-ProRule" id="PRU00335"/>
    </source>
</evidence>
<keyword evidence="1 2" id="KW-0238">DNA-binding</keyword>
<reference evidence="5 6" key="1">
    <citation type="submission" date="2020-04" db="EMBL/GenBank/DDBJ databases">
        <title>Gordonia sp. nov. TBRC 11910.</title>
        <authorList>
            <person name="Suriyachadkun C."/>
        </authorList>
    </citation>
    <scope>NUCLEOTIDE SEQUENCE [LARGE SCALE GENOMIC DNA]</scope>
    <source>
        <strain evidence="5 6">TBRC 11910</strain>
    </source>
</reference>
<dbReference type="SUPFAM" id="SSF46689">
    <property type="entry name" value="Homeodomain-like"/>
    <property type="match status" value="1"/>
</dbReference>
<feature type="domain" description="HTH cro/C1-type" evidence="3">
    <location>
        <begin position="14"/>
        <end position="68"/>
    </location>
</feature>
<dbReference type="InterPro" id="IPR001647">
    <property type="entry name" value="HTH_TetR"/>
</dbReference>
<dbReference type="PRINTS" id="PR00455">
    <property type="entry name" value="HTHTETR"/>
</dbReference>
<dbReference type="Pfam" id="PF01381">
    <property type="entry name" value="HTH_3"/>
    <property type="match status" value="1"/>
</dbReference>
<organism evidence="5 6">
    <name type="scientific">Gordonia asplenii</name>
    <dbReference type="NCBI Taxonomy" id="2725283"/>
    <lineage>
        <taxon>Bacteria</taxon>
        <taxon>Bacillati</taxon>
        <taxon>Actinomycetota</taxon>
        <taxon>Actinomycetes</taxon>
        <taxon>Mycobacteriales</taxon>
        <taxon>Gordoniaceae</taxon>
        <taxon>Gordonia</taxon>
    </lineage>
</organism>
<evidence type="ECO:0000256" key="1">
    <source>
        <dbReference type="ARBA" id="ARBA00023125"/>
    </source>
</evidence>
<gene>
    <name evidence="5" type="ORF">HH308_08895</name>
</gene>
<evidence type="ECO:0000259" key="3">
    <source>
        <dbReference type="PROSITE" id="PS50943"/>
    </source>
</evidence>
<dbReference type="Gene3D" id="1.10.260.40">
    <property type="entry name" value="lambda repressor-like DNA-binding domains"/>
    <property type="match status" value="1"/>
</dbReference>
<dbReference type="Proteomes" id="UP000550729">
    <property type="component" value="Unassembled WGS sequence"/>
</dbReference>
<dbReference type="SMART" id="SM00530">
    <property type="entry name" value="HTH_XRE"/>
    <property type="match status" value="1"/>
</dbReference>
<dbReference type="Pfam" id="PF00440">
    <property type="entry name" value="TetR_N"/>
    <property type="match status" value="1"/>
</dbReference>
<comment type="caution">
    <text evidence="5">The sequence shown here is derived from an EMBL/GenBank/DDBJ whole genome shotgun (WGS) entry which is preliminary data.</text>
</comment>
<dbReference type="Gene3D" id="1.10.357.10">
    <property type="entry name" value="Tetracycline Repressor, domain 2"/>
    <property type="match status" value="1"/>
</dbReference>
<evidence type="ECO:0000313" key="5">
    <source>
        <dbReference type="EMBL" id="NMO01331.1"/>
    </source>
</evidence>